<dbReference type="Proteomes" id="UP000419138">
    <property type="component" value="Unassembled WGS sequence"/>
</dbReference>
<keyword evidence="2" id="KW-1185">Reference proteome</keyword>
<proteinExistence type="predicted"/>
<organism evidence="1 2">
    <name type="scientific">Streptomyces jumonjinensis</name>
    <dbReference type="NCBI Taxonomy" id="1945"/>
    <lineage>
        <taxon>Bacteria</taxon>
        <taxon>Bacillati</taxon>
        <taxon>Actinomycetota</taxon>
        <taxon>Actinomycetes</taxon>
        <taxon>Kitasatosporales</taxon>
        <taxon>Streptomycetaceae</taxon>
        <taxon>Streptomyces</taxon>
    </lineage>
</organism>
<evidence type="ECO:0000313" key="1">
    <source>
        <dbReference type="EMBL" id="MQT05099.1"/>
    </source>
</evidence>
<dbReference type="AlphaFoldDB" id="A0A646KRY1"/>
<reference evidence="1 2" key="1">
    <citation type="submission" date="2019-05" db="EMBL/GenBank/DDBJ databases">
        <title>Comparative genomics and metabolomics analyses of clavulanic acid producing Streptomyces species provides insight into specialized metabolism and evolution of beta-lactam biosynthetic gene clusters.</title>
        <authorList>
            <person name="Moore M.A."/>
            <person name="Cruz-Morales P."/>
            <person name="Barona Gomez F."/>
            <person name="Kapil T."/>
        </authorList>
    </citation>
    <scope>NUCLEOTIDE SEQUENCE [LARGE SCALE GENOMIC DNA]</scope>
    <source>
        <strain evidence="1 2">NRRL 5741</strain>
    </source>
</reference>
<accession>A0A646KRY1</accession>
<name>A0A646KRY1_STRJU</name>
<protein>
    <submittedName>
        <fullName evidence="1">Uncharacterized protein</fullName>
    </submittedName>
</protein>
<sequence>MSIDTTTTTPATDEPREYLTGLEPTRRNMLSAIKAVARITELGWEPRGGYPGSDVLWKVRCRLCGWIGLRFFSHLRRGRPAFRHPGCLPQPEHAKRIAALVEDVRTTCACPTPHPITAGENAADVKAIADARTQGGTDQVNHLLARLTGICPAAAARAEAAAEYAAR</sequence>
<dbReference type="EMBL" id="VCLA01000197">
    <property type="protein sequence ID" value="MQT05099.1"/>
    <property type="molecule type" value="Genomic_DNA"/>
</dbReference>
<comment type="caution">
    <text evidence="1">The sequence shown here is derived from an EMBL/GenBank/DDBJ whole genome shotgun (WGS) entry which is preliminary data.</text>
</comment>
<gene>
    <name evidence="1" type="ORF">FF041_34680</name>
</gene>
<dbReference type="RefSeq" id="WP_153526335.1">
    <property type="nucleotide sequence ID" value="NZ_JBEPDZ010000002.1"/>
</dbReference>
<dbReference type="OrthoDB" id="4251809at2"/>
<evidence type="ECO:0000313" key="2">
    <source>
        <dbReference type="Proteomes" id="UP000419138"/>
    </source>
</evidence>